<comment type="similarity">
    <text evidence="6">Belongs to the TPP enzyme family. MenD subfamily.</text>
</comment>
<comment type="caution">
    <text evidence="9">The sequence shown here is derived from an EMBL/GenBank/DDBJ whole genome shotgun (WGS) entry which is preliminary data.</text>
</comment>
<comment type="catalytic activity">
    <reaction evidence="6">
        <text>isochorismate + 2-oxoglutarate + H(+) = 5-enolpyruvoyl-6-hydroxy-2-succinyl-cyclohex-3-ene-1-carboxylate + CO2</text>
        <dbReference type="Rhea" id="RHEA:25593"/>
        <dbReference type="ChEBI" id="CHEBI:15378"/>
        <dbReference type="ChEBI" id="CHEBI:16526"/>
        <dbReference type="ChEBI" id="CHEBI:16810"/>
        <dbReference type="ChEBI" id="CHEBI:29780"/>
        <dbReference type="ChEBI" id="CHEBI:58818"/>
        <dbReference type="EC" id="2.2.1.9"/>
    </reaction>
</comment>
<accession>A0A6P0HG80</accession>
<evidence type="ECO:0000313" key="10">
    <source>
        <dbReference type="Proteomes" id="UP000468687"/>
    </source>
</evidence>
<dbReference type="GO" id="GO:0000287">
    <property type="term" value="F:magnesium ion binding"/>
    <property type="evidence" value="ECO:0007669"/>
    <property type="project" value="UniProtKB-UniRule"/>
</dbReference>
<keyword evidence="10" id="KW-1185">Reference proteome</keyword>
<dbReference type="Pfam" id="PF02776">
    <property type="entry name" value="TPP_enzyme_N"/>
    <property type="match status" value="1"/>
</dbReference>
<dbReference type="SUPFAM" id="SSF52518">
    <property type="entry name" value="Thiamin diphosphate-binding fold (THDP-binding)"/>
    <property type="match status" value="2"/>
</dbReference>
<comment type="subunit">
    <text evidence="6">Homodimer.</text>
</comment>
<feature type="domain" description="Thiamine pyrophosphate enzyme TPP-binding" evidence="7">
    <location>
        <begin position="401"/>
        <end position="524"/>
    </location>
</feature>
<dbReference type="Gene3D" id="3.40.50.970">
    <property type="match status" value="2"/>
</dbReference>
<dbReference type="Proteomes" id="UP000468687">
    <property type="component" value="Unassembled WGS sequence"/>
</dbReference>
<dbReference type="GO" id="GO:0030976">
    <property type="term" value="F:thiamine pyrophosphate binding"/>
    <property type="evidence" value="ECO:0007669"/>
    <property type="project" value="UniProtKB-UniRule"/>
</dbReference>
<keyword evidence="1 6" id="KW-0808">Transferase</keyword>
<dbReference type="CDD" id="cd07037">
    <property type="entry name" value="TPP_PYR_MenD"/>
    <property type="match status" value="1"/>
</dbReference>
<dbReference type="EMBL" id="JAAGXA010000003">
    <property type="protein sequence ID" value="NEN77709.1"/>
    <property type="molecule type" value="Genomic_DNA"/>
</dbReference>
<comment type="pathway">
    <text evidence="6">Quinol/quinone metabolism; menaquinone biosynthesis.</text>
</comment>
<dbReference type="Pfam" id="PF02775">
    <property type="entry name" value="TPP_enzyme_C"/>
    <property type="match status" value="1"/>
</dbReference>
<dbReference type="GO" id="GO:0009234">
    <property type="term" value="P:menaquinone biosynthetic process"/>
    <property type="evidence" value="ECO:0007669"/>
    <property type="project" value="UniProtKB-UniRule"/>
</dbReference>
<evidence type="ECO:0000313" key="9">
    <source>
        <dbReference type="EMBL" id="NEN77709.1"/>
    </source>
</evidence>
<dbReference type="InterPro" id="IPR004433">
    <property type="entry name" value="MenaQ_synth_MenD"/>
</dbReference>
<keyword evidence="4 6" id="KW-0786">Thiamine pyrophosphate</keyword>
<reference evidence="9 10" key="1">
    <citation type="journal article" date="2014" name="Int. J. Syst. Evol. Microbiol.">
        <title>Nocardioides zeae sp. nov., isolated from the stem of Zea mays.</title>
        <authorList>
            <person name="Glaeser S.P."/>
            <person name="McInroy J.A."/>
            <person name="Busse H.J."/>
            <person name="Kampfer P."/>
        </authorList>
    </citation>
    <scope>NUCLEOTIDE SEQUENCE [LARGE SCALE GENOMIC DNA]</scope>
    <source>
        <strain evidence="9 10">JCM 30728</strain>
    </source>
</reference>
<dbReference type="CDD" id="cd02009">
    <property type="entry name" value="TPP_SHCHC_synthase"/>
    <property type="match status" value="1"/>
</dbReference>
<dbReference type="NCBIfam" id="TIGR00173">
    <property type="entry name" value="menD"/>
    <property type="match status" value="1"/>
</dbReference>
<dbReference type="GO" id="GO:0030145">
    <property type="term" value="F:manganese ion binding"/>
    <property type="evidence" value="ECO:0007669"/>
    <property type="project" value="UniProtKB-UniRule"/>
</dbReference>
<keyword evidence="6" id="KW-0474">Menaquinone biosynthesis</keyword>
<keyword evidence="2 6" id="KW-0479">Metal-binding</keyword>
<dbReference type="InterPro" id="IPR029061">
    <property type="entry name" value="THDP-binding"/>
</dbReference>
<evidence type="ECO:0000256" key="1">
    <source>
        <dbReference type="ARBA" id="ARBA00022679"/>
    </source>
</evidence>
<comment type="cofactor">
    <cofactor evidence="6">
        <name>Mg(2+)</name>
        <dbReference type="ChEBI" id="CHEBI:18420"/>
    </cofactor>
    <cofactor evidence="6">
        <name>Mn(2+)</name>
        <dbReference type="ChEBI" id="CHEBI:29035"/>
    </cofactor>
</comment>
<dbReference type="HAMAP" id="MF_01659">
    <property type="entry name" value="MenD"/>
    <property type="match status" value="1"/>
</dbReference>
<evidence type="ECO:0000256" key="4">
    <source>
        <dbReference type="ARBA" id="ARBA00023052"/>
    </source>
</evidence>
<dbReference type="Gene3D" id="3.40.50.1220">
    <property type="entry name" value="TPP-binding domain"/>
    <property type="match status" value="1"/>
</dbReference>
<dbReference type="AlphaFoldDB" id="A0A6P0HG80"/>
<keyword evidence="3 6" id="KW-0460">Magnesium</keyword>
<dbReference type="PANTHER" id="PTHR42916:SF1">
    <property type="entry name" value="PROTEIN PHYLLO, CHLOROPLASTIC"/>
    <property type="match status" value="1"/>
</dbReference>
<comment type="pathway">
    <text evidence="6">Quinol/quinone metabolism; 1,4-dihydroxy-2-naphthoate biosynthesis; 1,4-dihydroxy-2-naphthoate from chorismate: step 2/7.</text>
</comment>
<dbReference type="RefSeq" id="WP_163771082.1">
    <property type="nucleotide sequence ID" value="NZ_JAAGXA010000003.1"/>
</dbReference>
<evidence type="ECO:0000256" key="6">
    <source>
        <dbReference type="HAMAP-Rule" id="MF_01659"/>
    </source>
</evidence>
<dbReference type="InterPro" id="IPR011766">
    <property type="entry name" value="TPP_enzyme_TPP-bd"/>
</dbReference>
<evidence type="ECO:0000256" key="2">
    <source>
        <dbReference type="ARBA" id="ARBA00022723"/>
    </source>
</evidence>
<gene>
    <name evidence="6 9" type="primary">menD</name>
    <name evidence="9" type="ORF">G3T38_05400</name>
</gene>
<evidence type="ECO:0000259" key="8">
    <source>
        <dbReference type="Pfam" id="PF02776"/>
    </source>
</evidence>
<dbReference type="UniPathway" id="UPA01057">
    <property type="reaction ID" value="UER00164"/>
</dbReference>
<dbReference type="InterPro" id="IPR012001">
    <property type="entry name" value="Thiamin_PyroP_enz_TPP-bd_dom"/>
</dbReference>
<evidence type="ECO:0000256" key="3">
    <source>
        <dbReference type="ARBA" id="ARBA00022842"/>
    </source>
</evidence>
<dbReference type="EC" id="2.2.1.9" evidence="6"/>
<evidence type="ECO:0000259" key="7">
    <source>
        <dbReference type="Pfam" id="PF02775"/>
    </source>
</evidence>
<proteinExistence type="inferred from homology"/>
<sequence length="553" mass="56905">MTEPTAVRLARGVVAALLRAGVTEVVLAPGSRNAPLAFAVWDAARAGRLRLHTRVDERTAGFLALGLTRVGARAAVVCTSGTAVANLHPAVLEASHSAVPLVVVSADRPASLRGTGASQTTDQVRMFGDAAAFVDLAEEAELPALDALLAPGAGSPGPLQLNVQLSGALVPVEPWPPADIPLASVPDGPRIAGSRAADVYRARLAEGSAPVLPAGPRTVVVAGDDAGPPARMLAEAAGWPLLAEPSSGARTGPNALRCYRLLLDTDLGAQVERVVVVGHPTLSRPITRLVERGDVEVVSVRHAGRWARRPFPVTAEHDAVAAPDAPSPADAAWLAAWQEADRAAARRVDALVAAEGEPTPYEVAAAVARALPAGGLLVVGASSPIRDLDLMGVVPPAGQRRLVLANRGLAGIDGTVSTAIGAALGRPHSSRALALVGDVTFLHDHGGLVLGPREEQPDLTIVIVNDDGGSIFAMLEQGDPAHADAFDTLFGTPHGVDLASLCAATRTPHWRVESVAELEHALASPAGGVEVVEVRVRRDNRRALDTALRGLGA</sequence>
<comment type="function">
    <text evidence="6">Catalyzes the thiamine diphosphate-dependent decarboxylation of 2-oxoglutarate and the subsequent addition of the resulting succinic semialdehyde-thiamine pyrophosphate anion to isochorismate to yield 2-succinyl-5-enolpyruvyl-6-hydroxy-3-cyclohexene-1-carboxylate (SEPHCHC).</text>
</comment>
<comment type="cofactor">
    <cofactor evidence="6">
        <name>thiamine diphosphate</name>
        <dbReference type="ChEBI" id="CHEBI:58937"/>
    </cofactor>
    <text evidence="6">Binds 1 thiamine pyrophosphate per subunit.</text>
</comment>
<feature type="domain" description="Thiamine pyrophosphate enzyme N-terminal TPP-binding" evidence="8">
    <location>
        <begin position="9"/>
        <end position="126"/>
    </location>
</feature>
<keyword evidence="5 6" id="KW-0464">Manganese</keyword>
<dbReference type="UniPathway" id="UPA00079"/>
<name>A0A6P0HG80_9ACTN</name>
<protein>
    <recommendedName>
        <fullName evidence="6">2-succinyl-5-enolpyruvyl-6-hydroxy-3-cyclohexene-1-carboxylate synthase</fullName>
        <shortName evidence="6">SEPHCHC synthase</shortName>
        <ecNumber evidence="6">2.2.1.9</ecNumber>
    </recommendedName>
    <alternativeName>
        <fullName evidence="6">Menaquinone biosynthesis protein MenD</fullName>
    </alternativeName>
</protein>
<dbReference type="PIRSF" id="PIRSF004983">
    <property type="entry name" value="MenD"/>
    <property type="match status" value="1"/>
</dbReference>
<organism evidence="9 10">
    <name type="scientific">Nocardioides zeae</name>
    <dbReference type="NCBI Taxonomy" id="1457234"/>
    <lineage>
        <taxon>Bacteria</taxon>
        <taxon>Bacillati</taxon>
        <taxon>Actinomycetota</taxon>
        <taxon>Actinomycetes</taxon>
        <taxon>Propionibacteriales</taxon>
        <taxon>Nocardioidaceae</taxon>
        <taxon>Nocardioides</taxon>
    </lineage>
</organism>
<dbReference type="PANTHER" id="PTHR42916">
    <property type="entry name" value="2-SUCCINYL-5-ENOLPYRUVYL-6-HYDROXY-3-CYCLOHEXENE-1-CARBOXYLATE SYNTHASE"/>
    <property type="match status" value="1"/>
</dbReference>
<dbReference type="GO" id="GO:0070204">
    <property type="term" value="F:2-succinyl-5-enolpyruvyl-6-hydroxy-3-cyclohexene-1-carboxylic-acid synthase activity"/>
    <property type="evidence" value="ECO:0007669"/>
    <property type="project" value="UniProtKB-UniRule"/>
</dbReference>
<evidence type="ECO:0000256" key="5">
    <source>
        <dbReference type="ARBA" id="ARBA00023211"/>
    </source>
</evidence>